<gene>
    <name evidence="1" type="ORF">GCM10007875_13520</name>
</gene>
<reference evidence="2" key="1">
    <citation type="journal article" date="2019" name="Int. J. Syst. Evol. Microbiol.">
        <title>The Global Catalogue of Microorganisms (GCM) 10K type strain sequencing project: providing services to taxonomists for standard genome sequencing and annotation.</title>
        <authorList>
            <consortium name="The Broad Institute Genomics Platform"/>
            <consortium name="The Broad Institute Genome Sequencing Center for Infectious Disease"/>
            <person name="Wu L."/>
            <person name="Ma J."/>
        </authorList>
    </citation>
    <scope>NUCLEOTIDE SEQUENCE [LARGE SCALE GENOMIC DNA]</scope>
    <source>
        <strain evidence="2">NBRC 105857</strain>
    </source>
</reference>
<keyword evidence="2" id="KW-1185">Reference proteome</keyword>
<dbReference type="InterPro" id="IPR001345">
    <property type="entry name" value="PG/BPGM_mutase_AS"/>
</dbReference>
<dbReference type="PROSITE" id="PS00175">
    <property type="entry name" value="PG_MUTASE"/>
    <property type="match status" value="1"/>
</dbReference>
<evidence type="ECO:0000313" key="1">
    <source>
        <dbReference type="EMBL" id="GLR26264.1"/>
    </source>
</evidence>
<proteinExistence type="predicted"/>
<accession>A0ABQ5YQ84</accession>
<name>A0ABQ5YQ84_9BURK</name>
<dbReference type="InterPro" id="IPR013078">
    <property type="entry name" value="His_Pase_superF_clade-1"/>
</dbReference>
<dbReference type="SMART" id="SM00855">
    <property type="entry name" value="PGAM"/>
    <property type="match status" value="1"/>
</dbReference>
<dbReference type="CDD" id="cd07067">
    <property type="entry name" value="HP_PGM_like"/>
    <property type="match status" value="1"/>
</dbReference>
<dbReference type="Proteomes" id="UP001156664">
    <property type="component" value="Unassembled WGS sequence"/>
</dbReference>
<dbReference type="PANTHER" id="PTHR48100">
    <property type="entry name" value="BROAD-SPECIFICITY PHOSPHATASE YOR283W-RELATED"/>
    <property type="match status" value="1"/>
</dbReference>
<dbReference type="EMBL" id="BSOJ01000012">
    <property type="protein sequence ID" value="GLR26264.1"/>
    <property type="molecule type" value="Genomic_DNA"/>
</dbReference>
<dbReference type="Gene3D" id="3.40.50.1240">
    <property type="entry name" value="Phosphoglycerate mutase-like"/>
    <property type="match status" value="1"/>
</dbReference>
<protein>
    <submittedName>
        <fullName evidence="1">Phosphoglycerate mutase</fullName>
    </submittedName>
</protein>
<dbReference type="SUPFAM" id="SSF53254">
    <property type="entry name" value="Phosphoglycerate mutase-like"/>
    <property type="match status" value="1"/>
</dbReference>
<dbReference type="InterPro" id="IPR050275">
    <property type="entry name" value="PGM_Phosphatase"/>
</dbReference>
<dbReference type="RefSeq" id="WP_284280769.1">
    <property type="nucleotide sequence ID" value="NZ_BSOJ01000012.1"/>
</dbReference>
<comment type="caution">
    <text evidence="1">The sequence shown here is derived from an EMBL/GenBank/DDBJ whole genome shotgun (WGS) entry which is preliminary data.</text>
</comment>
<dbReference type="Pfam" id="PF00300">
    <property type="entry name" value="His_Phos_1"/>
    <property type="match status" value="1"/>
</dbReference>
<sequence length="240" mass="27014">MDSAHAPQTHLPDKSERHTRLVLVRHGETPWNAEKRFQGHTDIGLNDRGLQQARSLGDYLRHDTRILQNTNAAYCSDLTRARLTAEILLDTQLAPVSRTDLRERDYGHFSGMTAEEMAAHDPAQYQALRDRIPDRAISGGESLLAFYDRIKTALACILNDHPGQQVMLVAHGGVLDCVYRMATQTPLQTTRTWLLPNCALNILDADHETGELQIRLWADLNHLKNTEQHNIGDEVDGRVA</sequence>
<evidence type="ECO:0000313" key="2">
    <source>
        <dbReference type="Proteomes" id="UP001156664"/>
    </source>
</evidence>
<organism evidence="1 2">
    <name type="scientific">Limnobacter litoralis</name>
    <dbReference type="NCBI Taxonomy" id="481366"/>
    <lineage>
        <taxon>Bacteria</taxon>
        <taxon>Pseudomonadati</taxon>
        <taxon>Pseudomonadota</taxon>
        <taxon>Betaproteobacteria</taxon>
        <taxon>Burkholderiales</taxon>
        <taxon>Burkholderiaceae</taxon>
        <taxon>Limnobacter</taxon>
    </lineage>
</organism>
<dbReference type="InterPro" id="IPR029033">
    <property type="entry name" value="His_PPase_superfam"/>
</dbReference>